<dbReference type="SUPFAM" id="SSF47323">
    <property type="entry name" value="Anticodon-binding domain of a subclass of class I aminoacyl-tRNA synthetases"/>
    <property type="match status" value="1"/>
</dbReference>
<dbReference type="InterPro" id="IPR055416">
    <property type="entry name" value="RBD_LARS1"/>
</dbReference>
<sequence length="346" mass="39613">MTLRSSLREYGADAIRFALADAGDGLDDANFSSGVANAAVLRLTKELSWMKEVMHTTESSLRVGGKYTFADRVFNNEMNIAVKNTKFNYEHYMFREALKTGFYNLQASRDEYRLMCGPTGMNRDLLWRFVDVQIRLITPMCPHFAEYVWRVLLEKEGFVVKASGWPKADEPDLNLKWANKYMQDLISRMRKLLRKKMSKKGSNEKKLGVSVVVVVKEEFDGWNAECLRILRGKYDTEECCFAPNREILDALEKSSLSQPLELCMPFIRFKQDETSEFGVRALDLKLPFEEMKLLEENLELIKTQVGVENVQLCSVNDLNTLIDRAGDLANINPPSPGNPTPIIMFM</sequence>
<dbReference type="FunFam" id="1.10.730.10:FF:000020">
    <property type="entry name" value="Leucine--tRNA ligase cytoplasmic"/>
    <property type="match status" value="1"/>
</dbReference>
<evidence type="ECO:0000256" key="6">
    <source>
        <dbReference type="ARBA" id="ARBA00023146"/>
    </source>
</evidence>
<dbReference type="InterPro" id="IPR013155">
    <property type="entry name" value="M/V/L/I-tRNA-synth_anticd-bd"/>
</dbReference>
<accession>A0A484KFB8</accession>
<keyword evidence="10" id="KW-1185">Reference proteome</keyword>
<gene>
    <name evidence="9" type="ORF">CCAM_LOCUS2578</name>
</gene>
<dbReference type="Gene3D" id="1.10.730.10">
    <property type="entry name" value="Isoleucyl-tRNA Synthetase, Domain 1"/>
    <property type="match status" value="1"/>
</dbReference>
<dbReference type="OrthoDB" id="10249672at2759"/>
<evidence type="ECO:0000313" key="9">
    <source>
        <dbReference type="EMBL" id="VFQ60802.1"/>
    </source>
</evidence>
<dbReference type="Pfam" id="PF08264">
    <property type="entry name" value="Anticodon_1"/>
    <property type="match status" value="1"/>
</dbReference>
<proteinExistence type="inferred from homology"/>
<organism evidence="9 10">
    <name type="scientific">Cuscuta campestris</name>
    <dbReference type="NCBI Taxonomy" id="132261"/>
    <lineage>
        <taxon>Eukaryota</taxon>
        <taxon>Viridiplantae</taxon>
        <taxon>Streptophyta</taxon>
        <taxon>Embryophyta</taxon>
        <taxon>Tracheophyta</taxon>
        <taxon>Spermatophyta</taxon>
        <taxon>Magnoliopsida</taxon>
        <taxon>eudicotyledons</taxon>
        <taxon>Gunneridae</taxon>
        <taxon>Pentapetalae</taxon>
        <taxon>asterids</taxon>
        <taxon>lamiids</taxon>
        <taxon>Solanales</taxon>
        <taxon>Convolvulaceae</taxon>
        <taxon>Cuscuteae</taxon>
        <taxon>Cuscuta</taxon>
        <taxon>Cuscuta subgen. Grammica</taxon>
        <taxon>Cuscuta sect. Cleistogrammica</taxon>
    </lineage>
</organism>
<keyword evidence="6" id="KW-0030">Aminoacyl-tRNA synthetase</keyword>
<dbReference type="PANTHER" id="PTHR45794">
    <property type="entry name" value="LEUCYL-TRNA SYNTHETASE"/>
    <property type="match status" value="1"/>
</dbReference>
<reference evidence="9 10" key="1">
    <citation type="submission" date="2018-04" db="EMBL/GenBank/DDBJ databases">
        <authorList>
            <person name="Vogel A."/>
        </authorList>
    </citation>
    <scope>NUCLEOTIDE SEQUENCE [LARGE SCALE GENOMIC DNA]</scope>
</reference>
<feature type="domain" description="Methionyl/Valyl/Leucyl/Isoleucyl-tRNA synthetase anticodon-binding" evidence="7">
    <location>
        <begin position="71"/>
        <end position="205"/>
    </location>
</feature>
<evidence type="ECO:0000256" key="4">
    <source>
        <dbReference type="ARBA" id="ARBA00022840"/>
    </source>
</evidence>
<evidence type="ECO:0000259" key="7">
    <source>
        <dbReference type="Pfam" id="PF08264"/>
    </source>
</evidence>
<dbReference type="Pfam" id="PF24810">
    <property type="entry name" value="RBD_LARS1"/>
    <property type="match status" value="1"/>
</dbReference>
<dbReference type="PANTHER" id="PTHR45794:SF1">
    <property type="entry name" value="LEUCINE--TRNA LIGASE, CYTOPLASMIC"/>
    <property type="match status" value="1"/>
</dbReference>
<dbReference type="AlphaFoldDB" id="A0A484KFB8"/>
<dbReference type="GO" id="GO:0005524">
    <property type="term" value="F:ATP binding"/>
    <property type="evidence" value="ECO:0007669"/>
    <property type="project" value="UniProtKB-KW"/>
</dbReference>
<name>A0A484KFB8_9ASTE</name>
<comment type="similarity">
    <text evidence="1">Belongs to the class-I aminoacyl-tRNA synthetase family.</text>
</comment>
<feature type="domain" description="Leucine--tRNA ligase RagD-binding" evidence="8">
    <location>
        <begin position="217"/>
        <end position="286"/>
    </location>
</feature>
<keyword evidence="5" id="KW-0648">Protein biosynthesis</keyword>
<keyword evidence="2" id="KW-0436">Ligase</keyword>
<evidence type="ECO:0000259" key="8">
    <source>
        <dbReference type="Pfam" id="PF24810"/>
    </source>
</evidence>
<evidence type="ECO:0000256" key="5">
    <source>
        <dbReference type="ARBA" id="ARBA00022917"/>
    </source>
</evidence>
<dbReference type="GO" id="GO:0006429">
    <property type="term" value="P:leucyl-tRNA aminoacylation"/>
    <property type="evidence" value="ECO:0007669"/>
    <property type="project" value="InterPro"/>
</dbReference>
<dbReference type="CDD" id="cd07959">
    <property type="entry name" value="Anticodon_Ia_Leu_AEc"/>
    <property type="match status" value="1"/>
</dbReference>
<evidence type="ECO:0000256" key="1">
    <source>
        <dbReference type="ARBA" id="ARBA00005594"/>
    </source>
</evidence>
<dbReference type="InterPro" id="IPR004493">
    <property type="entry name" value="Leu-tRNA-synth_Ia_arc/euk"/>
</dbReference>
<dbReference type="InterPro" id="IPR009080">
    <property type="entry name" value="tRNAsynth_Ia_anticodon-bd"/>
</dbReference>
<keyword evidence="3" id="KW-0547">Nucleotide-binding</keyword>
<evidence type="ECO:0000256" key="3">
    <source>
        <dbReference type="ARBA" id="ARBA00022741"/>
    </source>
</evidence>
<dbReference type="Proteomes" id="UP000595140">
    <property type="component" value="Unassembled WGS sequence"/>
</dbReference>
<dbReference type="GO" id="GO:0004823">
    <property type="term" value="F:leucine-tRNA ligase activity"/>
    <property type="evidence" value="ECO:0007669"/>
    <property type="project" value="InterPro"/>
</dbReference>
<protein>
    <submittedName>
        <fullName evidence="9">Uncharacterized protein</fullName>
    </submittedName>
</protein>
<dbReference type="EMBL" id="OOIL02000116">
    <property type="protein sequence ID" value="VFQ60802.1"/>
    <property type="molecule type" value="Genomic_DNA"/>
</dbReference>
<evidence type="ECO:0000313" key="10">
    <source>
        <dbReference type="Proteomes" id="UP000595140"/>
    </source>
</evidence>
<evidence type="ECO:0000256" key="2">
    <source>
        <dbReference type="ARBA" id="ARBA00022598"/>
    </source>
</evidence>
<keyword evidence="4" id="KW-0067">ATP-binding</keyword>